<evidence type="ECO:0000259" key="3">
    <source>
        <dbReference type="SMART" id="SM00829"/>
    </source>
</evidence>
<evidence type="ECO:0000313" key="4">
    <source>
        <dbReference type="EMBL" id="KAF3811722.1"/>
    </source>
</evidence>
<reference evidence="4" key="2">
    <citation type="submission" date="2020-03" db="EMBL/GenBank/DDBJ databases">
        <authorList>
            <person name="Fu F.-F."/>
            <person name="Chen J."/>
        </authorList>
    </citation>
    <scope>NUCLEOTIDE SEQUENCE</scope>
    <source>
        <strain evidence="4">Lc1</strain>
    </source>
</reference>
<dbReference type="RefSeq" id="XP_045270881.1">
    <property type="nucleotide sequence ID" value="XM_045414303.1"/>
</dbReference>
<dbReference type="AlphaFoldDB" id="A0A8H4CXN5"/>
<comment type="similarity">
    <text evidence="1">Belongs to the zinc-containing alcohol dehydrogenase family.</text>
</comment>
<dbReference type="GeneID" id="69021583"/>
<dbReference type="InterPro" id="IPR020843">
    <property type="entry name" value="ER"/>
</dbReference>
<dbReference type="CDD" id="cd08249">
    <property type="entry name" value="enoyl_reductase_like"/>
    <property type="match status" value="1"/>
</dbReference>
<protein>
    <submittedName>
        <fullName evidence="4">Trans-enoyl reductase lepG</fullName>
    </submittedName>
</protein>
<evidence type="ECO:0000256" key="1">
    <source>
        <dbReference type="ARBA" id="ARBA00008072"/>
    </source>
</evidence>
<organism evidence="4 5">
    <name type="scientific">Colletotrichum gloeosporioides</name>
    <name type="common">Anthracnose fungus</name>
    <name type="synonym">Glomerella cingulata</name>
    <dbReference type="NCBI Taxonomy" id="474922"/>
    <lineage>
        <taxon>Eukaryota</taxon>
        <taxon>Fungi</taxon>
        <taxon>Dikarya</taxon>
        <taxon>Ascomycota</taxon>
        <taxon>Pezizomycotina</taxon>
        <taxon>Sordariomycetes</taxon>
        <taxon>Hypocreomycetidae</taxon>
        <taxon>Glomerellales</taxon>
        <taxon>Glomerellaceae</taxon>
        <taxon>Colletotrichum</taxon>
        <taxon>Colletotrichum gloeosporioides species complex</taxon>
    </lineage>
</organism>
<dbReference type="InterPro" id="IPR047122">
    <property type="entry name" value="Trans-enoyl_RdTase-like"/>
</dbReference>
<dbReference type="Gene3D" id="3.90.180.10">
    <property type="entry name" value="Medium-chain alcohol dehydrogenases, catalytic domain"/>
    <property type="match status" value="1"/>
</dbReference>
<sequence>MKALVLSPSKRSVSVKDIPIPSPGPREVLIRVCAVALNHVDAVYVNNPIATQDDRVIGSDFSGEVVKVGEGLDVVDDTRVQIGARVAGFVQGACSVNLRPGAFAEYIVIGHDLTWHIPTTMSFESAATVSLCGLTAAQGVFARLQLPCPFFNTRGFSGLGLADDGPISVFIYGATSSLGLYAAQLVRASAKTSGCRIQLIGAASASKHAMLKQEPYGYDVLVDYGDADWVEKVRGAAGGGVQYAIDAISRSTSVERVEQTLAEEGQFAAFRSPALGGFDISKMRVKPLIGAVWEGLGVEVLYQGFLILGATLPANPEARRFTAEFYNHMGSGASSGVIKLQPNPVRLMSGGLERIASEGFALLTGAGEGRPVSAEKIVCTIV</sequence>
<feature type="domain" description="Enoyl reductase (ER)" evidence="3">
    <location>
        <begin position="10"/>
        <end position="363"/>
    </location>
</feature>
<dbReference type="SUPFAM" id="SSF50129">
    <property type="entry name" value="GroES-like"/>
    <property type="match status" value="1"/>
</dbReference>
<dbReference type="InterPro" id="IPR013154">
    <property type="entry name" value="ADH-like_N"/>
</dbReference>
<dbReference type="PANTHER" id="PTHR45348:SF7">
    <property type="entry name" value="ZINC BINDING OXIDOREDUCTASE, PUTATIVE-RELATED"/>
    <property type="match status" value="1"/>
</dbReference>
<evidence type="ECO:0000313" key="5">
    <source>
        <dbReference type="Proteomes" id="UP000613401"/>
    </source>
</evidence>
<dbReference type="EMBL" id="WVTB01000006">
    <property type="protein sequence ID" value="KAF3811722.1"/>
    <property type="molecule type" value="Genomic_DNA"/>
</dbReference>
<dbReference type="Pfam" id="PF08240">
    <property type="entry name" value="ADH_N"/>
    <property type="match status" value="1"/>
</dbReference>
<accession>A0A8H4CXN5</accession>
<name>A0A8H4CXN5_COLGL</name>
<evidence type="ECO:0000256" key="2">
    <source>
        <dbReference type="ARBA" id="ARBA00023002"/>
    </source>
</evidence>
<dbReference type="InterPro" id="IPR036291">
    <property type="entry name" value="NAD(P)-bd_dom_sf"/>
</dbReference>
<keyword evidence="2" id="KW-0560">Oxidoreductase</keyword>
<dbReference type="SUPFAM" id="SSF51735">
    <property type="entry name" value="NAD(P)-binding Rossmann-fold domains"/>
    <property type="match status" value="1"/>
</dbReference>
<dbReference type="Proteomes" id="UP000613401">
    <property type="component" value="Unassembled WGS sequence"/>
</dbReference>
<dbReference type="PANTHER" id="PTHR45348">
    <property type="entry name" value="HYPOTHETICAL OXIDOREDUCTASE (EUROFUNG)"/>
    <property type="match status" value="1"/>
</dbReference>
<dbReference type="SMART" id="SM00829">
    <property type="entry name" value="PKS_ER"/>
    <property type="match status" value="1"/>
</dbReference>
<dbReference type="Gene3D" id="3.40.50.720">
    <property type="entry name" value="NAD(P)-binding Rossmann-like Domain"/>
    <property type="match status" value="1"/>
</dbReference>
<dbReference type="InterPro" id="IPR011032">
    <property type="entry name" value="GroES-like_sf"/>
</dbReference>
<keyword evidence="5" id="KW-1185">Reference proteome</keyword>
<reference evidence="4" key="1">
    <citation type="journal article" date="2020" name="Phytopathology">
        <title>Genome sequence and comparative analysis of Colletotrichum gloeosporioides isolated from Liriodendron leaves.</title>
        <authorList>
            <person name="Fu F.F."/>
            <person name="Hao Z."/>
            <person name="Wang P."/>
            <person name="Lu Y."/>
            <person name="Xue L.J."/>
            <person name="Wei G."/>
            <person name="Tian Y."/>
            <person name="Baishi H."/>
            <person name="Xu H."/>
            <person name="Shi J."/>
            <person name="Cheng T."/>
            <person name="Wang G."/>
            <person name="Yi Y."/>
            <person name="Chen J."/>
        </authorList>
    </citation>
    <scope>NUCLEOTIDE SEQUENCE</scope>
    <source>
        <strain evidence="4">Lc1</strain>
    </source>
</reference>
<dbReference type="GO" id="GO:0016651">
    <property type="term" value="F:oxidoreductase activity, acting on NAD(P)H"/>
    <property type="evidence" value="ECO:0007669"/>
    <property type="project" value="InterPro"/>
</dbReference>
<gene>
    <name evidence="4" type="ORF">GCG54_00014472</name>
</gene>
<proteinExistence type="inferred from homology"/>
<comment type="caution">
    <text evidence="4">The sequence shown here is derived from an EMBL/GenBank/DDBJ whole genome shotgun (WGS) entry which is preliminary data.</text>
</comment>